<reference evidence="8" key="1">
    <citation type="submission" date="2020-02" db="EMBL/GenBank/DDBJ databases">
        <authorList>
            <person name="Meier V. D."/>
        </authorList>
    </citation>
    <scope>NUCLEOTIDE SEQUENCE</scope>
    <source>
        <strain evidence="8">AVDCRST_MAG26</strain>
    </source>
</reference>
<keyword evidence="5 7" id="KW-0472">Membrane</keyword>
<feature type="transmembrane region" description="Helical" evidence="7">
    <location>
        <begin position="27"/>
        <end position="50"/>
    </location>
</feature>
<name>A0A6J4HUH3_9CHLR</name>
<feature type="region of interest" description="Disordered" evidence="6">
    <location>
        <begin position="312"/>
        <end position="338"/>
    </location>
</feature>
<feature type="transmembrane region" description="Helical" evidence="7">
    <location>
        <begin position="238"/>
        <end position="256"/>
    </location>
</feature>
<evidence type="ECO:0000256" key="5">
    <source>
        <dbReference type="ARBA" id="ARBA00023136"/>
    </source>
</evidence>
<keyword evidence="2" id="KW-1003">Cell membrane</keyword>
<evidence type="ECO:0000313" key="8">
    <source>
        <dbReference type="EMBL" id="CAA9233728.1"/>
    </source>
</evidence>
<evidence type="ECO:0000256" key="3">
    <source>
        <dbReference type="ARBA" id="ARBA00022692"/>
    </source>
</evidence>
<accession>A0A6J4HUH3</accession>
<evidence type="ECO:0000256" key="6">
    <source>
        <dbReference type="SAM" id="MobiDB-lite"/>
    </source>
</evidence>
<gene>
    <name evidence="8" type="ORF">AVDCRST_MAG26-1094</name>
</gene>
<dbReference type="PANTHER" id="PTHR30213">
    <property type="entry name" value="INNER MEMBRANE PROTEIN YHJD"/>
    <property type="match status" value="1"/>
</dbReference>
<feature type="transmembrane region" description="Helical" evidence="7">
    <location>
        <begin position="209"/>
        <end position="232"/>
    </location>
</feature>
<dbReference type="InterPro" id="IPR017039">
    <property type="entry name" value="Virul_fac_BrkB"/>
</dbReference>
<evidence type="ECO:0000256" key="4">
    <source>
        <dbReference type="ARBA" id="ARBA00022989"/>
    </source>
</evidence>
<feature type="transmembrane region" description="Helical" evidence="7">
    <location>
        <begin position="370"/>
        <end position="399"/>
    </location>
</feature>
<evidence type="ECO:0000256" key="7">
    <source>
        <dbReference type="SAM" id="Phobius"/>
    </source>
</evidence>
<evidence type="ECO:0000256" key="2">
    <source>
        <dbReference type="ARBA" id="ARBA00022475"/>
    </source>
</evidence>
<dbReference type="GO" id="GO:0005886">
    <property type="term" value="C:plasma membrane"/>
    <property type="evidence" value="ECO:0007669"/>
    <property type="project" value="UniProtKB-SubCell"/>
</dbReference>
<proteinExistence type="predicted"/>
<evidence type="ECO:0000256" key="1">
    <source>
        <dbReference type="ARBA" id="ARBA00004651"/>
    </source>
</evidence>
<feature type="transmembrane region" description="Helical" evidence="7">
    <location>
        <begin position="88"/>
        <end position="107"/>
    </location>
</feature>
<sequence length="404" mass="41690">MKGIFDLVKKVFSDWSEDRAPRLGAALAYYAVFSLAPLLVLLIGIAGLVFGQEAVQSRVMAQVGGILGEQGGSAIGEMIQGARKPSTGIIATVIGLVTLLFGASGVFGQLHDALNTIWEVQPKPGRGILGMIRDRFVSFTMILGVGFLLMISLVVSAGMSAFGEVLGGFLPGPEILLQAINLVVSLAVITVLFALIFKVLPDAEIAWGDVWIGAFVTALLFTIGKFALGLYLGKSDVASSYGAAGSLIIILLWIYYSSQILFLGAEFTQVYANTYGSRVVPAEDAVPVTEEARAQQGMPSKETVESAASGLAPAASGSAPAPSASAPTTTRSPQRAAAAPIATVGPAVPVTPAATTSPEERQSKLRAYGVAAGVGWIALVVGVFLGAIGSIVGALVGVLRRARA</sequence>
<keyword evidence="3 7" id="KW-0812">Transmembrane</keyword>
<feature type="transmembrane region" description="Helical" evidence="7">
    <location>
        <begin position="175"/>
        <end position="197"/>
    </location>
</feature>
<protein>
    <submittedName>
        <fullName evidence="8">Inner membrane protein YihY, formerly thought to be RNase BN</fullName>
    </submittedName>
</protein>
<dbReference type="NCBIfam" id="TIGR00765">
    <property type="entry name" value="yihY_not_rbn"/>
    <property type="match status" value="1"/>
</dbReference>
<comment type="subcellular location">
    <subcellularLocation>
        <location evidence="1">Cell membrane</location>
        <topology evidence="1">Multi-pass membrane protein</topology>
    </subcellularLocation>
</comment>
<dbReference type="AlphaFoldDB" id="A0A6J4HUH3"/>
<keyword evidence="4 7" id="KW-1133">Transmembrane helix</keyword>
<dbReference type="PANTHER" id="PTHR30213:SF1">
    <property type="entry name" value="INNER MEMBRANE PROTEIN YHJD"/>
    <property type="match status" value="1"/>
</dbReference>
<dbReference type="EMBL" id="CADCTK010000252">
    <property type="protein sequence ID" value="CAA9233728.1"/>
    <property type="molecule type" value="Genomic_DNA"/>
</dbReference>
<organism evidence="8">
    <name type="scientific">uncultured Chloroflexia bacterium</name>
    <dbReference type="NCBI Taxonomy" id="1672391"/>
    <lineage>
        <taxon>Bacteria</taxon>
        <taxon>Bacillati</taxon>
        <taxon>Chloroflexota</taxon>
        <taxon>Chloroflexia</taxon>
        <taxon>environmental samples</taxon>
    </lineage>
</organism>
<dbReference type="Pfam" id="PF03631">
    <property type="entry name" value="Virul_fac_BrkB"/>
    <property type="match status" value="1"/>
</dbReference>
<feature type="compositionally biased region" description="Low complexity" evidence="6">
    <location>
        <begin position="312"/>
        <end position="327"/>
    </location>
</feature>
<feature type="transmembrane region" description="Helical" evidence="7">
    <location>
        <begin position="136"/>
        <end position="155"/>
    </location>
</feature>